<proteinExistence type="predicted"/>
<gene>
    <name evidence="1" type="ORF">ATJ93_2579</name>
</gene>
<dbReference type="EMBL" id="RAPO01000002">
    <property type="protein sequence ID" value="RKD95717.1"/>
    <property type="molecule type" value="Genomic_DNA"/>
</dbReference>
<dbReference type="RefSeq" id="WP_120244957.1">
    <property type="nucleotide sequence ID" value="NZ_RAPO01000002.1"/>
</dbReference>
<organism evidence="1 2">
    <name type="scientific">Halopiger aswanensis</name>
    <dbReference type="NCBI Taxonomy" id="148449"/>
    <lineage>
        <taxon>Archaea</taxon>
        <taxon>Methanobacteriati</taxon>
        <taxon>Methanobacteriota</taxon>
        <taxon>Stenosarchaea group</taxon>
        <taxon>Halobacteria</taxon>
        <taxon>Halobacteriales</taxon>
        <taxon>Natrialbaceae</taxon>
        <taxon>Halopiger</taxon>
    </lineage>
</organism>
<protein>
    <submittedName>
        <fullName evidence="1">Uncharacterized protein</fullName>
    </submittedName>
</protein>
<dbReference type="Proteomes" id="UP000283805">
    <property type="component" value="Unassembled WGS sequence"/>
</dbReference>
<keyword evidence="2" id="KW-1185">Reference proteome</keyword>
<reference evidence="1 2" key="1">
    <citation type="submission" date="2018-09" db="EMBL/GenBank/DDBJ databases">
        <title>Genomic Encyclopedia of Archaeal and Bacterial Type Strains, Phase II (KMG-II): from individual species to whole genera.</title>
        <authorList>
            <person name="Goeker M."/>
        </authorList>
    </citation>
    <scope>NUCLEOTIDE SEQUENCE [LARGE SCALE GENOMIC DNA]</scope>
    <source>
        <strain evidence="1 2">DSM 13151</strain>
    </source>
</reference>
<dbReference type="AlphaFoldDB" id="A0A419WJU6"/>
<name>A0A419WJU6_9EURY</name>
<accession>A0A419WJU6</accession>
<comment type="caution">
    <text evidence="1">The sequence shown here is derived from an EMBL/GenBank/DDBJ whole genome shotgun (WGS) entry which is preliminary data.</text>
</comment>
<dbReference type="PROSITE" id="PS51257">
    <property type="entry name" value="PROKAR_LIPOPROTEIN"/>
    <property type="match status" value="1"/>
</dbReference>
<dbReference type="OrthoDB" id="199891at2157"/>
<evidence type="ECO:0000313" key="2">
    <source>
        <dbReference type="Proteomes" id="UP000283805"/>
    </source>
</evidence>
<sequence>MKRRPLLATAGAAACSFTGCLGALSREEDVEYETCPNTIVRVGSLPDPAETAVTAALEDGSYETDGELVLTRAIDVDESYLRWHDRYYAAVVERDNGTTRLRLEETAPPADPVRLENGTDEDATLEVRIEYEGEPLLERTVTVPADESIALEGPDYRFGSYRAEIELPARSERIVDTWTVDEGRFQAFVDIDDDDLRVAQGYAQVAGCEWNENGDLVDS</sequence>
<evidence type="ECO:0000313" key="1">
    <source>
        <dbReference type="EMBL" id="RKD95717.1"/>
    </source>
</evidence>